<protein>
    <submittedName>
        <fullName evidence="1">Uncharacterized protein</fullName>
    </submittedName>
</protein>
<organism evidence="1 2">
    <name type="scientific">Dentipellis fragilis</name>
    <dbReference type="NCBI Taxonomy" id="205917"/>
    <lineage>
        <taxon>Eukaryota</taxon>
        <taxon>Fungi</taxon>
        <taxon>Dikarya</taxon>
        <taxon>Basidiomycota</taxon>
        <taxon>Agaricomycotina</taxon>
        <taxon>Agaricomycetes</taxon>
        <taxon>Russulales</taxon>
        <taxon>Hericiaceae</taxon>
        <taxon>Dentipellis</taxon>
    </lineage>
</organism>
<sequence>MSSPLSRHSTIAHVNKLPPENLAYIFNFLRVLDLPCYDILGRGRKLPCTGWIFVTYVCRRWRSVALDDPRLWIDSFNCNLIHDESAIKLVIDFASLFQQHFSRMKMVQVAGTANDFTLIMPAFRMAAPALESFSLHTITGRDPLLPADLFNQIAPRLRCMSVSHFGFLWSSLTFSSLVELSVSGMPDDNIESTSEHQTFEQFLLALTKMPALWELSLSHALPPLPADTASDPTYLPYVTLPQLDTFQLDDEDPLKCMVTLKHIVTPSTTSHEVTLRYLAASRHDIGQASSWFISRVGALPSGLSSLTIQAQQMKFEVVWDSFSTGIVCGKPTHVLNFFSTTNINESLTELEMICKVLPLACLERLCYDAASETSWNMQEWFSIFGKCKNVCKLDIYDFCPTGLLQALTLENPLEGQSGPLFPSLDCLTLGFANLGDTQEMCEELVKSLTLRKHLDPLRRMDFTDCEPMSKDLFEKLRGIIPDLQCQYCQRDACSGCSYSAEDSYSEDTSISDE</sequence>
<comment type="caution">
    <text evidence="1">The sequence shown here is derived from an EMBL/GenBank/DDBJ whole genome shotgun (WGS) entry which is preliminary data.</text>
</comment>
<dbReference type="AlphaFoldDB" id="A0A4Y9Y1D6"/>
<proteinExistence type="predicted"/>
<dbReference type="SUPFAM" id="SSF52047">
    <property type="entry name" value="RNI-like"/>
    <property type="match status" value="1"/>
</dbReference>
<dbReference type="Gene3D" id="1.20.1280.50">
    <property type="match status" value="1"/>
</dbReference>
<keyword evidence="2" id="KW-1185">Reference proteome</keyword>
<dbReference type="Proteomes" id="UP000298327">
    <property type="component" value="Unassembled WGS sequence"/>
</dbReference>
<gene>
    <name evidence="1" type="ORF">EVG20_g9040</name>
</gene>
<reference evidence="1 2" key="1">
    <citation type="submission" date="2019-02" db="EMBL/GenBank/DDBJ databases">
        <title>Genome sequencing of the rare red list fungi Dentipellis fragilis.</title>
        <authorList>
            <person name="Buettner E."/>
            <person name="Kellner H."/>
        </authorList>
    </citation>
    <scope>NUCLEOTIDE SEQUENCE [LARGE SCALE GENOMIC DNA]</scope>
    <source>
        <strain evidence="1 2">DSM 105465</strain>
    </source>
</reference>
<dbReference type="EMBL" id="SEOQ01000852">
    <property type="protein sequence ID" value="TFY56150.1"/>
    <property type="molecule type" value="Genomic_DNA"/>
</dbReference>
<dbReference type="OrthoDB" id="3139399at2759"/>
<evidence type="ECO:0000313" key="1">
    <source>
        <dbReference type="EMBL" id="TFY56150.1"/>
    </source>
</evidence>
<name>A0A4Y9Y1D6_9AGAM</name>
<evidence type="ECO:0000313" key="2">
    <source>
        <dbReference type="Proteomes" id="UP000298327"/>
    </source>
</evidence>
<accession>A0A4Y9Y1D6</accession>